<proteinExistence type="inferred from homology"/>
<dbReference type="PANTHER" id="PTHR32226">
    <property type="entry name" value="TELO2-INTERACTING PROTEIN 2"/>
    <property type="match status" value="1"/>
</dbReference>
<organism evidence="2 3">
    <name type="scientific">Ceratocystis pirilliformis</name>
    <dbReference type="NCBI Taxonomy" id="259994"/>
    <lineage>
        <taxon>Eukaryota</taxon>
        <taxon>Fungi</taxon>
        <taxon>Dikarya</taxon>
        <taxon>Ascomycota</taxon>
        <taxon>Pezizomycotina</taxon>
        <taxon>Sordariomycetes</taxon>
        <taxon>Hypocreomycetidae</taxon>
        <taxon>Microascales</taxon>
        <taxon>Ceratocystidaceae</taxon>
        <taxon>Ceratocystis</taxon>
    </lineage>
</organism>
<evidence type="ECO:0000313" key="3">
    <source>
        <dbReference type="Proteomes" id="UP001583280"/>
    </source>
</evidence>
<dbReference type="InterPro" id="IPR016024">
    <property type="entry name" value="ARM-type_fold"/>
</dbReference>
<comment type="similarity">
    <text evidence="1">Belongs to the TTI2 family.</text>
</comment>
<evidence type="ECO:0000313" key="2">
    <source>
        <dbReference type="EMBL" id="KAL1899018.1"/>
    </source>
</evidence>
<dbReference type="PANTHER" id="PTHR32226:SF2">
    <property type="entry name" value="TELO2-INTERACTING PROTEIN 2"/>
    <property type="match status" value="1"/>
</dbReference>
<protein>
    <recommendedName>
        <fullName evidence="4">Telomere length regulation protein conserved domain-containing protein</fullName>
    </recommendedName>
</protein>
<gene>
    <name evidence="2" type="ORF">Cpir12675_001678</name>
</gene>
<dbReference type="Pfam" id="PF10521">
    <property type="entry name" value="Tti2"/>
    <property type="match status" value="1"/>
</dbReference>
<keyword evidence="3" id="KW-1185">Reference proteome</keyword>
<dbReference type="EMBL" id="JAWDJO010000027">
    <property type="protein sequence ID" value="KAL1899018.1"/>
    <property type="molecule type" value="Genomic_DNA"/>
</dbReference>
<evidence type="ECO:0008006" key="4">
    <source>
        <dbReference type="Google" id="ProtNLM"/>
    </source>
</evidence>
<name>A0ABR3ZEF8_9PEZI</name>
<comment type="caution">
    <text evidence="2">The sequence shown here is derived from an EMBL/GenBank/DDBJ whole genome shotgun (WGS) entry which is preliminary data.</text>
</comment>
<dbReference type="InterPro" id="IPR018870">
    <property type="entry name" value="Tti2"/>
</dbReference>
<accession>A0ABR3ZEF8</accession>
<sequence length="377" mass="42476">MIDDREKSTMDSLLAKVRSIDPMSILEDDGSRSLEDLKLDSSECQYQAENLVRLLSVEKEINIVEALTAILVALRQDTVDDIQRLSLHLSSELHPILIPANGPPSRGAEALVSLNIILQMVKFHKVINPGLLVPVIAYMDPSDDWNSHKLNALTLEILKLHVQNGGCIEEVMDLVLSQVIRPAISSIGLKQRTTSLATLQDHSTDRPWHNRGFFLRRMYEWILTTCSPEYAANHWSQLLPFVLNLLDDTDIPSRTSGLRYSIIVINKLPHQIILINGIGQVIWDAVFPVIYIMPGAYPEHEVIQVVELAYASLACIASKNDQQKKMALLDKMLREGVFTNYSHASQYSSMIELFLREMATIIDAMGIHAVKHLKVRE</sequence>
<evidence type="ECO:0000256" key="1">
    <source>
        <dbReference type="ARBA" id="ARBA00034736"/>
    </source>
</evidence>
<dbReference type="SUPFAM" id="SSF48371">
    <property type="entry name" value="ARM repeat"/>
    <property type="match status" value="1"/>
</dbReference>
<reference evidence="2 3" key="1">
    <citation type="journal article" date="2024" name="IMA Fungus">
        <title>IMA Genome - F19 : A genome assembly and annotation guide to empower mycologists, including annotated draft genome sequences of Ceratocystis pirilliformis, Diaporthe australafricana, Fusarium ophioides, Paecilomyces lecythidis, and Sporothrix stenoceras.</title>
        <authorList>
            <person name="Aylward J."/>
            <person name="Wilson A.M."/>
            <person name="Visagie C.M."/>
            <person name="Spraker J."/>
            <person name="Barnes I."/>
            <person name="Buitendag C."/>
            <person name="Ceriani C."/>
            <person name="Del Mar Angel L."/>
            <person name="du Plessis D."/>
            <person name="Fuchs T."/>
            <person name="Gasser K."/>
            <person name="Kramer D."/>
            <person name="Li W."/>
            <person name="Munsamy K."/>
            <person name="Piso A."/>
            <person name="Price J.L."/>
            <person name="Sonnekus B."/>
            <person name="Thomas C."/>
            <person name="van der Nest A."/>
            <person name="van Dijk A."/>
            <person name="van Heerden A."/>
            <person name="van Vuuren N."/>
            <person name="Yilmaz N."/>
            <person name="Duong T.A."/>
            <person name="van der Merwe N.A."/>
            <person name="Wingfield M.J."/>
            <person name="Wingfield B.D."/>
        </authorList>
    </citation>
    <scope>NUCLEOTIDE SEQUENCE [LARGE SCALE GENOMIC DNA]</scope>
    <source>
        <strain evidence="2 3">CMW 12675</strain>
    </source>
</reference>
<dbReference type="Proteomes" id="UP001583280">
    <property type="component" value="Unassembled WGS sequence"/>
</dbReference>